<dbReference type="InterPro" id="IPR002347">
    <property type="entry name" value="SDR_fam"/>
</dbReference>
<keyword evidence="3" id="KW-0964">Secreted</keyword>
<comment type="caution">
    <text evidence="8">The sequence shown here is derived from an EMBL/GenBank/DDBJ whole genome shotgun (WGS) entry which is preliminary data.</text>
</comment>
<keyword evidence="9" id="KW-1185">Reference proteome</keyword>
<dbReference type="SMART" id="SM00822">
    <property type="entry name" value="PKS_KR"/>
    <property type="match status" value="1"/>
</dbReference>
<dbReference type="EMBL" id="JAMTCG010000010">
    <property type="protein sequence ID" value="MCP2163015.1"/>
    <property type="molecule type" value="Genomic_DNA"/>
</dbReference>
<evidence type="ECO:0000313" key="9">
    <source>
        <dbReference type="Proteomes" id="UP001205740"/>
    </source>
</evidence>
<dbReference type="PROSITE" id="PS00061">
    <property type="entry name" value="ADH_SHORT"/>
    <property type="match status" value="1"/>
</dbReference>
<evidence type="ECO:0000259" key="7">
    <source>
        <dbReference type="SMART" id="SM00822"/>
    </source>
</evidence>
<evidence type="ECO:0000256" key="1">
    <source>
        <dbReference type="ARBA" id="ARBA00004191"/>
    </source>
</evidence>
<dbReference type="CDD" id="cd05233">
    <property type="entry name" value="SDR_c"/>
    <property type="match status" value="1"/>
</dbReference>
<protein>
    <recommendedName>
        <fullName evidence="4">3-oxoacyl-[acyl-carrier-protein] reductase MabA</fullName>
    </recommendedName>
</protein>
<dbReference type="InterPro" id="IPR020904">
    <property type="entry name" value="Sc_DH/Rdtase_CS"/>
</dbReference>
<dbReference type="Pfam" id="PF00106">
    <property type="entry name" value="adh_short"/>
    <property type="match status" value="1"/>
</dbReference>
<dbReference type="Gene3D" id="3.40.50.720">
    <property type="entry name" value="NAD(P)-binding Rossmann-like Domain"/>
    <property type="match status" value="1"/>
</dbReference>
<dbReference type="Proteomes" id="UP001205740">
    <property type="component" value="Unassembled WGS sequence"/>
</dbReference>
<organism evidence="8 9">
    <name type="scientific">Williamsia serinedens</name>
    <dbReference type="NCBI Taxonomy" id="391736"/>
    <lineage>
        <taxon>Bacteria</taxon>
        <taxon>Bacillati</taxon>
        <taxon>Actinomycetota</taxon>
        <taxon>Actinomycetes</taxon>
        <taxon>Mycobacteriales</taxon>
        <taxon>Nocardiaceae</taxon>
        <taxon>Williamsia</taxon>
    </lineage>
</organism>
<accession>A0ABT1H8R7</accession>
<dbReference type="InterPro" id="IPR050259">
    <property type="entry name" value="SDR"/>
</dbReference>
<gene>
    <name evidence="8" type="ORF">LX12_004228</name>
</gene>
<dbReference type="PRINTS" id="PR00081">
    <property type="entry name" value="GDHRDH"/>
</dbReference>
<reference evidence="8 9" key="1">
    <citation type="submission" date="2022-06" db="EMBL/GenBank/DDBJ databases">
        <title>Genomic Encyclopedia of Archaeal and Bacterial Type Strains, Phase II (KMG-II): from individual species to whole genera.</title>
        <authorList>
            <person name="Goeker M."/>
        </authorList>
    </citation>
    <scope>NUCLEOTIDE SEQUENCE [LARGE SCALE GENOMIC DNA]</scope>
    <source>
        <strain evidence="8 9">DSM 45037</strain>
    </source>
</reference>
<dbReference type="InterPro" id="IPR036291">
    <property type="entry name" value="NAD(P)-bd_dom_sf"/>
</dbReference>
<dbReference type="PANTHER" id="PTHR42879">
    <property type="entry name" value="3-OXOACYL-(ACYL-CARRIER-PROTEIN) REDUCTASE"/>
    <property type="match status" value="1"/>
</dbReference>
<proteinExistence type="inferred from homology"/>
<evidence type="ECO:0000256" key="4">
    <source>
        <dbReference type="ARBA" id="ARBA00040781"/>
    </source>
</evidence>
<feature type="domain" description="Ketoreductase" evidence="7">
    <location>
        <begin position="11"/>
        <end position="196"/>
    </location>
</feature>
<comment type="catalytic activity">
    <reaction evidence="5">
        <text>a (3R)-hydroxyacyl-[ACP] + NADP(+) = a 3-oxoacyl-[ACP] + NADPH + H(+)</text>
        <dbReference type="Rhea" id="RHEA:17397"/>
        <dbReference type="Rhea" id="RHEA-COMP:9916"/>
        <dbReference type="Rhea" id="RHEA-COMP:9945"/>
        <dbReference type="ChEBI" id="CHEBI:15378"/>
        <dbReference type="ChEBI" id="CHEBI:57783"/>
        <dbReference type="ChEBI" id="CHEBI:58349"/>
        <dbReference type="ChEBI" id="CHEBI:78776"/>
        <dbReference type="ChEBI" id="CHEBI:78827"/>
        <dbReference type="EC" id="1.1.1.100"/>
    </reaction>
    <physiologicalReaction direction="right-to-left" evidence="5">
        <dbReference type="Rhea" id="RHEA:17399"/>
    </physiologicalReaction>
</comment>
<sequence length="251" mass="25716">MTIDDRPLSGRTALITGASGGIGGSIARHLARLGADLVLAHGRHADDAERAAQDAREVGARAITTPGDLSDPDVPARLADVAIGEFGAVDILIANAGIGAPTPLQDVTLQQWEETYAVNVTAPFLLAQRLLPAMYERSFGRVVFISSIAALNGGVIGPHYASSKAALHGLTHSLAKDAAPHGVTVNAIAPALIGGTRILPTDPSGGDELPMPIPVGRLGEPDEIGSVTASVVTNGYLTNKIITVDGGLLPR</sequence>
<comment type="similarity">
    <text evidence="2 6">Belongs to the short-chain dehydrogenases/reductases (SDR) family.</text>
</comment>
<name>A0ABT1H8R7_9NOCA</name>
<comment type="subcellular location">
    <subcellularLocation>
        <location evidence="1">Secreted</location>
        <location evidence="1">Cell wall</location>
    </subcellularLocation>
</comment>
<dbReference type="InterPro" id="IPR057326">
    <property type="entry name" value="KR_dom"/>
</dbReference>
<dbReference type="SUPFAM" id="SSF51735">
    <property type="entry name" value="NAD(P)-binding Rossmann-fold domains"/>
    <property type="match status" value="1"/>
</dbReference>
<evidence type="ECO:0000256" key="6">
    <source>
        <dbReference type="RuleBase" id="RU000363"/>
    </source>
</evidence>
<evidence type="ECO:0000256" key="5">
    <source>
        <dbReference type="ARBA" id="ARBA00047400"/>
    </source>
</evidence>
<keyword evidence="3" id="KW-0134">Cell wall</keyword>
<evidence type="ECO:0000256" key="3">
    <source>
        <dbReference type="ARBA" id="ARBA00022512"/>
    </source>
</evidence>
<evidence type="ECO:0000256" key="2">
    <source>
        <dbReference type="ARBA" id="ARBA00006484"/>
    </source>
</evidence>
<evidence type="ECO:0000313" key="8">
    <source>
        <dbReference type="EMBL" id="MCP2163015.1"/>
    </source>
</evidence>
<dbReference type="RefSeq" id="WP_253656582.1">
    <property type="nucleotide sequence ID" value="NZ_BAAAOE010000007.1"/>
</dbReference>
<dbReference type="PRINTS" id="PR00080">
    <property type="entry name" value="SDRFAMILY"/>
</dbReference>